<feature type="domain" description="DNA binding HTH" evidence="1">
    <location>
        <begin position="148"/>
        <end position="176"/>
    </location>
</feature>
<gene>
    <name evidence="2" type="ORF">SAMN04489860_1693</name>
</gene>
<proteinExistence type="predicted"/>
<dbReference type="EMBL" id="LT629776">
    <property type="protein sequence ID" value="SDS50213.1"/>
    <property type="molecule type" value="Genomic_DNA"/>
</dbReference>
<dbReference type="RefSeq" id="WP_083372230.1">
    <property type="nucleotide sequence ID" value="NZ_LT629776.1"/>
</dbReference>
<sequence>MFVLTIDQRGSTHASDEVPALLDALTETSPTALLLPYERTVGDEVQGLLVDAATVVETVLRIAGRGGWSVGLGIGSVREPLPGSTREATGDAYVRARDAVDRAKGRGLTVPLAVTGADEERAHDTEAFLRLLAAVVARRSTAGHEAVAALRRVGGTQKEAAAELGISEQAMSQRLRAALHDEVEAARPVAVRMLQEADG</sequence>
<organism evidence="2 3">
    <name type="scientific">Paraoerskovia marina</name>
    <dbReference type="NCBI Taxonomy" id="545619"/>
    <lineage>
        <taxon>Bacteria</taxon>
        <taxon>Bacillati</taxon>
        <taxon>Actinomycetota</taxon>
        <taxon>Actinomycetes</taxon>
        <taxon>Micrococcales</taxon>
        <taxon>Cellulomonadaceae</taxon>
        <taxon>Paraoerskovia</taxon>
    </lineage>
</organism>
<dbReference type="AlphaFoldDB" id="A0A1H1SQT1"/>
<dbReference type="OrthoDB" id="5184241at2"/>
<dbReference type="Proteomes" id="UP000185663">
    <property type="component" value="Chromosome I"/>
</dbReference>
<evidence type="ECO:0000259" key="1">
    <source>
        <dbReference type="Pfam" id="PF02954"/>
    </source>
</evidence>
<dbReference type="GO" id="GO:0043565">
    <property type="term" value="F:sequence-specific DNA binding"/>
    <property type="evidence" value="ECO:0007669"/>
    <property type="project" value="InterPro"/>
</dbReference>
<protein>
    <submittedName>
        <fullName evidence="2">Regulatory protein, Fis family</fullName>
    </submittedName>
</protein>
<dbReference type="eggNOG" id="COG2522">
    <property type="taxonomic scope" value="Bacteria"/>
</dbReference>
<name>A0A1H1SQT1_9CELL</name>
<accession>A0A1H1SQT1</accession>
<evidence type="ECO:0000313" key="3">
    <source>
        <dbReference type="Proteomes" id="UP000185663"/>
    </source>
</evidence>
<reference evidence="2 3" key="1">
    <citation type="submission" date="2016-10" db="EMBL/GenBank/DDBJ databases">
        <authorList>
            <person name="de Groot N.N."/>
        </authorList>
    </citation>
    <scope>NUCLEOTIDE SEQUENCE [LARGE SCALE GENOMIC DNA]</scope>
    <source>
        <strain evidence="2 3">DSM 22126</strain>
    </source>
</reference>
<dbReference type="STRING" id="545619.SAMN04489860_1693"/>
<dbReference type="InterPro" id="IPR002197">
    <property type="entry name" value="HTH_Fis"/>
</dbReference>
<dbReference type="Pfam" id="PF02954">
    <property type="entry name" value="HTH_8"/>
    <property type="match status" value="1"/>
</dbReference>
<evidence type="ECO:0000313" key="2">
    <source>
        <dbReference type="EMBL" id="SDS50213.1"/>
    </source>
</evidence>
<keyword evidence="3" id="KW-1185">Reference proteome</keyword>